<name>A0A5D2MY60_GOSTO</name>
<reference evidence="2 3" key="1">
    <citation type="submission" date="2019-07" db="EMBL/GenBank/DDBJ databases">
        <title>WGS assembly of Gossypium tomentosum.</title>
        <authorList>
            <person name="Chen Z.J."/>
            <person name="Sreedasyam A."/>
            <person name="Ando A."/>
            <person name="Song Q."/>
            <person name="De L."/>
            <person name="Hulse-Kemp A."/>
            <person name="Ding M."/>
            <person name="Ye W."/>
            <person name="Kirkbride R."/>
            <person name="Jenkins J."/>
            <person name="Plott C."/>
            <person name="Lovell J."/>
            <person name="Lin Y.-M."/>
            <person name="Vaughn R."/>
            <person name="Liu B."/>
            <person name="Li W."/>
            <person name="Simpson S."/>
            <person name="Scheffler B."/>
            <person name="Saski C."/>
            <person name="Grover C."/>
            <person name="Hu G."/>
            <person name="Conover J."/>
            <person name="Carlson J."/>
            <person name="Shu S."/>
            <person name="Boston L."/>
            <person name="Williams M."/>
            <person name="Peterson D."/>
            <person name="Mcgee K."/>
            <person name="Jones D."/>
            <person name="Wendel J."/>
            <person name="Stelly D."/>
            <person name="Grimwood J."/>
            <person name="Schmutz J."/>
        </authorList>
    </citation>
    <scope>NUCLEOTIDE SEQUENCE [LARGE SCALE GENOMIC DNA]</scope>
    <source>
        <strain evidence="2">7179.01</strain>
    </source>
</reference>
<dbReference type="Proteomes" id="UP000322667">
    <property type="component" value="Chromosome A12"/>
</dbReference>
<evidence type="ECO:0000313" key="3">
    <source>
        <dbReference type="Proteomes" id="UP000322667"/>
    </source>
</evidence>
<keyword evidence="1" id="KW-0472">Membrane</keyword>
<accession>A0A5D2MY60</accession>
<gene>
    <name evidence="2" type="ORF">ES332_A12G102100v1</name>
</gene>
<protein>
    <submittedName>
        <fullName evidence="2">Uncharacterized protein</fullName>
    </submittedName>
</protein>
<dbReference type="EMBL" id="CM017621">
    <property type="protein sequence ID" value="TYH95379.1"/>
    <property type="molecule type" value="Genomic_DNA"/>
</dbReference>
<proteinExistence type="predicted"/>
<keyword evidence="1" id="KW-0812">Transmembrane</keyword>
<feature type="transmembrane region" description="Helical" evidence="1">
    <location>
        <begin position="50"/>
        <end position="71"/>
    </location>
</feature>
<evidence type="ECO:0000256" key="1">
    <source>
        <dbReference type="SAM" id="Phobius"/>
    </source>
</evidence>
<keyword evidence="1" id="KW-1133">Transmembrane helix</keyword>
<organism evidence="2 3">
    <name type="scientific">Gossypium tomentosum</name>
    <name type="common">Hawaiian cotton</name>
    <name type="synonym">Gossypium sandvicense</name>
    <dbReference type="NCBI Taxonomy" id="34277"/>
    <lineage>
        <taxon>Eukaryota</taxon>
        <taxon>Viridiplantae</taxon>
        <taxon>Streptophyta</taxon>
        <taxon>Embryophyta</taxon>
        <taxon>Tracheophyta</taxon>
        <taxon>Spermatophyta</taxon>
        <taxon>Magnoliopsida</taxon>
        <taxon>eudicotyledons</taxon>
        <taxon>Gunneridae</taxon>
        <taxon>Pentapetalae</taxon>
        <taxon>rosids</taxon>
        <taxon>malvids</taxon>
        <taxon>Malvales</taxon>
        <taxon>Malvaceae</taxon>
        <taxon>Malvoideae</taxon>
        <taxon>Gossypium</taxon>
    </lineage>
</organism>
<keyword evidence="3" id="KW-1185">Reference proteome</keyword>
<dbReference type="AlphaFoldDB" id="A0A5D2MY60"/>
<evidence type="ECO:0000313" key="2">
    <source>
        <dbReference type="EMBL" id="TYH95379.1"/>
    </source>
</evidence>
<sequence length="83" mass="9118">MPPIKPSPLAAHSSFIDGEFLNIFSSLKNSFHCCHKESLSPISSSQCKCLLLSFFLLFIYQNIFGILVVVAKKIGADLNASNQ</sequence>